<gene>
    <name evidence="4" type="ORF">GLW05_07190</name>
</gene>
<evidence type="ECO:0000256" key="1">
    <source>
        <dbReference type="SAM" id="MobiDB-lite"/>
    </source>
</evidence>
<feature type="compositionally biased region" description="Basic and acidic residues" evidence="1">
    <location>
        <begin position="58"/>
        <end position="84"/>
    </location>
</feature>
<dbReference type="Pfam" id="PF07423">
    <property type="entry name" value="DUF1510"/>
    <property type="match status" value="1"/>
</dbReference>
<keyword evidence="2" id="KW-0812">Transmembrane</keyword>
<dbReference type="EMBL" id="WMEQ01000004">
    <property type="protein sequence ID" value="MYL33384.1"/>
    <property type="molecule type" value="Genomic_DNA"/>
</dbReference>
<accession>A0A6I4ZWA4</accession>
<name>A0A6I4ZWA4_9BACI</name>
<organism evidence="4 5">
    <name type="scientific">Pontibacillus yanchengensis</name>
    <dbReference type="NCBI Taxonomy" id="462910"/>
    <lineage>
        <taxon>Bacteria</taxon>
        <taxon>Bacillati</taxon>
        <taxon>Bacillota</taxon>
        <taxon>Bacilli</taxon>
        <taxon>Bacillales</taxon>
        <taxon>Bacillaceae</taxon>
        <taxon>Pontibacillus</taxon>
    </lineage>
</organism>
<feature type="compositionally biased region" description="Basic and acidic residues" evidence="1">
    <location>
        <begin position="235"/>
        <end position="251"/>
    </location>
</feature>
<feature type="compositionally biased region" description="Acidic residues" evidence="1">
    <location>
        <begin position="252"/>
        <end position="265"/>
    </location>
</feature>
<reference evidence="4 5" key="1">
    <citation type="submission" date="2019-11" db="EMBL/GenBank/DDBJ databases">
        <title>Genome sequences of 17 halophilic strains isolated from different environments.</title>
        <authorList>
            <person name="Furrow R.E."/>
        </authorList>
    </citation>
    <scope>NUCLEOTIDE SEQUENCE [LARGE SCALE GENOMIC DNA]</scope>
    <source>
        <strain evidence="4 5">22514_16_FS</strain>
    </source>
</reference>
<dbReference type="InterPro" id="IPR009988">
    <property type="entry name" value="DUF1510"/>
</dbReference>
<evidence type="ECO:0000259" key="3">
    <source>
        <dbReference type="Pfam" id="PF07423"/>
    </source>
</evidence>
<protein>
    <submittedName>
        <fullName evidence="4">DUF1510 family protein</fullName>
    </submittedName>
</protein>
<dbReference type="AlphaFoldDB" id="A0A6I4ZWA4"/>
<keyword evidence="2" id="KW-0472">Membrane</keyword>
<feature type="compositionally biased region" description="Basic and acidic residues" evidence="1">
    <location>
        <begin position="97"/>
        <end position="121"/>
    </location>
</feature>
<feature type="domain" description="DUF1510" evidence="3">
    <location>
        <begin position="147"/>
        <end position="238"/>
    </location>
</feature>
<feature type="region of interest" description="Disordered" evidence="1">
    <location>
        <begin position="48"/>
        <end position="170"/>
    </location>
</feature>
<evidence type="ECO:0000256" key="2">
    <source>
        <dbReference type="SAM" id="Phobius"/>
    </source>
</evidence>
<evidence type="ECO:0000313" key="4">
    <source>
        <dbReference type="EMBL" id="MYL33384.1"/>
    </source>
</evidence>
<feature type="compositionally biased region" description="Acidic residues" evidence="1">
    <location>
        <begin position="122"/>
        <end position="140"/>
    </location>
</feature>
<feature type="region of interest" description="Disordered" evidence="1">
    <location>
        <begin position="235"/>
        <end position="265"/>
    </location>
</feature>
<keyword evidence="2" id="KW-1133">Transmembrane helix</keyword>
<sequence length="265" mass="30001">MMDNGSRINRFDKKRRSTKLITTLGIVGGVLAAVLLLILILPFGENGTPAASDENENENEKETKNEESNQSKSNEETDTSKSGENEQEGQSSSENDGTSKQEEEQTDSTDKESDKKSNDKENESEEDNTNSEEITTESDDPNVVKTIKKDWEPIVTDQEGNHTTTYTEGTKDWKEMEASFRKATGLSEGNMINWWTTRGKDSQSVVGTVTNNAQTKVYRVYSTWVENEGWKPVKVEELKENDKKNNHKETNQEEQNEEANEEEEQ</sequence>
<comment type="caution">
    <text evidence="4">The sequence shown here is derived from an EMBL/GenBank/DDBJ whole genome shotgun (WGS) entry which is preliminary data.</text>
</comment>
<evidence type="ECO:0000313" key="5">
    <source>
        <dbReference type="Proteomes" id="UP000468638"/>
    </source>
</evidence>
<feature type="transmembrane region" description="Helical" evidence="2">
    <location>
        <begin position="20"/>
        <end position="43"/>
    </location>
</feature>
<dbReference type="Proteomes" id="UP000468638">
    <property type="component" value="Unassembled WGS sequence"/>
</dbReference>
<proteinExistence type="predicted"/>